<name>A0ACC4D275_POPAL</name>
<dbReference type="EMBL" id="RCHU02000001">
    <property type="protein sequence ID" value="KAL3611223.1"/>
    <property type="molecule type" value="Genomic_DNA"/>
</dbReference>
<evidence type="ECO:0000313" key="2">
    <source>
        <dbReference type="Proteomes" id="UP000309997"/>
    </source>
</evidence>
<proteinExistence type="predicted"/>
<dbReference type="Proteomes" id="UP000309997">
    <property type="component" value="Unassembled WGS sequence"/>
</dbReference>
<accession>A0ACC4D275</accession>
<organism evidence="1 2">
    <name type="scientific">Populus alba</name>
    <name type="common">White poplar</name>
    <dbReference type="NCBI Taxonomy" id="43335"/>
    <lineage>
        <taxon>Eukaryota</taxon>
        <taxon>Viridiplantae</taxon>
        <taxon>Streptophyta</taxon>
        <taxon>Embryophyta</taxon>
        <taxon>Tracheophyta</taxon>
        <taxon>Spermatophyta</taxon>
        <taxon>Magnoliopsida</taxon>
        <taxon>eudicotyledons</taxon>
        <taxon>Gunneridae</taxon>
        <taxon>Pentapetalae</taxon>
        <taxon>rosids</taxon>
        <taxon>fabids</taxon>
        <taxon>Malpighiales</taxon>
        <taxon>Salicaceae</taxon>
        <taxon>Saliceae</taxon>
        <taxon>Populus</taxon>
    </lineage>
</organism>
<protein>
    <submittedName>
        <fullName evidence="1">Uncharacterized protein</fullName>
    </submittedName>
</protein>
<evidence type="ECO:0000313" key="1">
    <source>
        <dbReference type="EMBL" id="KAL3611223.1"/>
    </source>
</evidence>
<reference evidence="1 2" key="1">
    <citation type="journal article" date="2024" name="Plant Biotechnol. J.">
        <title>Genome and CRISPR/Cas9 system of a widespread forest tree (Populus alba) in the world.</title>
        <authorList>
            <person name="Liu Y.J."/>
            <person name="Jiang P.F."/>
            <person name="Han X.M."/>
            <person name="Li X.Y."/>
            <person name="Wang H.M."/>
            <person name="Wang Y.J."/>
            <person name="Wang X.X."/>
            <person name="Zeng Q.Y."/>
        </authorList>
    </citation>
    <scope>NUCLEOTIDE SEQUENCE [LARGE SCALE GENOMIC DNA]</scope>
    <source>
        <strain evidence="2">cv. PAL-ZL1</strain>
    </source>
</reference>
<keyword evidence="2" id="KW-1185">Reference proteome</keyword>
<gene>
    <name evidence="1" type="ORF">D5086_002243</name>
</gene>
<comment type="caution">
    <text evidence="1">The sequence shown here is derived from an EMBL/GenBank/DDBJ whole genome shotgun (WGS) entry which is preliminary data.</text>
</comment>
<sequence>MTTHSSYEAVELRHGDKGRYLGNSVSSAVKNINEKISEALIGMDPALQSQTDQAMIDLDKTGKKRLCFLFFPVFDQCTHMFALLQFFLRVVTAKQEKKIMRFILLDGKCTQSSQME</sequence>